<proteinExistence type="predicted"/>
<evidence type="ECO:0000259" key="2">
    <source>
        <dbReference type="PROSITE" id="PS50930"/>
    </source>
</evidence>
<name>A0A0P7WF44_9RHOB</name>
<dbReference type="GO" id="GO:0003677">
    <property type="term" value="F:DNA binding"/>
    <property type="evidence" value="ECO:0007669"/>
    <property type="project" value="InterPro"/>
</dbReference>
<keyword evidence="1" id="KW-0472">Membrane</keyword>
<accession>A0A0P7WF44</accession>
<feature type="domain" description="HTH LytTR-type" evidence="2">
    <location>
        <begin position="167"/>
        <end position="254"/>
    </location>
</feature>
<evidence type="ECO:0000313" key="5">
    <source>
        <dbReference type="Proteomes" id="UP000050413"/>
    </source>
</evidence>
<dbReference type="InterPro" id="IPR007492">
    <property type="entry name" value="LytTR_DNA-bd_dom"/>
</dbReference>
<dbReference type="EMBL" id="FBYC01000004">
    <property type="protein sequence ID" value="CUX80284.1"/>
    <property type="molecule type" value="Genomic_DNA"/>
</dbReference>
<organism evidence="4 5">
    <name type="scientific">Roseibaca calidilacus</name>
    <dbReference type="NCBI Taxonomy" id="1666912"/>
    <lineage>
        <taxon>Bacteria</taxon>
        <taxon>Pseudomonadati</taxon>
        <taxon>Pseudomonadota</taxon>
        <taxon>Alphaproteobacteria</taxon>
        <taxon>Rhodobacterales</taxon>
        <taxon>Paracoccaceae</taxon>
        <taxon>Roseinatronobacter</taxon>
    </lineage>
</organism>
<evidence type="ECO:0000313" key="3">
    <source>
        <dbReference type="EMBL" id="CUX80284.1"/>
    </source>
</evidence>
<dbReference type="SMART" id="SM00850">
    <property type="entry name" value="LytTR"/>
    <property type="match status" value="1"/>
</dbReference>
<feature type="transmembrane region" description="Helical" evidence="1">
    <location>
        <begin position="87"/>
        <end position="111"/>
    </location>
</feature>
<dbReference type="Proteomes" id="UP000050413">
    <property type="component" value="Unassembled WGS sequence"/>
</dbReference>
<reference evidence="4 5" key="1">
    <citation type="submission" date="2015-09" db="EMBL/GenBank/DDBJ databases">
        <title>Identification and resolution of microdiversity through metagenomic sequencing of parallel consortia.</title>
        <authorList>
            <person name="Nelson W.C."/>
            <person name="Romine M.F."/>
            <person name="Lindemann S.R."/>
        </authorList>
    </citation>
    <scope>NUCLEOTIDE SEQUENCE [LARGE SCALE GENOMIC DNA]</scope>
    <source>
        <strain evidence="4">HL-91</strain>
    </source>
</reference>
<reference evidence="3 6" key="2">
    <citation type="submission" date="2016-01" db="EMBL/GenBank/DDBJ databases">
        <authorList>
            <person name="Varghese N."/>
        </authorList>
    </citation>
    <scope>NUCLEOTIDE SEQUENCE [LARGE SCALE GENOMIC DNA]</scope>
    <source>
        <strain evidence="3 6">HL-91</strain>
    </source>
</reference>
<dbReference type="PROSITE" id="PS50930">
    <property type="entry name" value="HTH_LYTTR"/>
    <property type="match status" value="1"/>
</dbReference>
<evidence type="ECO:0000313" key="4">
    <source>
        <dbReference type="EMBL" id="KPP92644.1"/>
    </source>
</evidence>
<keyword evidence="1" id="KW-1133">Transmembrane helix</keyword>
<dbReference type="Gene3D" id="2.40.50.1020">
    <property type="entry name" value="LytTr DNA-binding domain"/>
    <property type="match status" value="1"/>
</dbReference>
<evidence type="ECO:0000256" key="1">
    <source>
        <dbReference type="SAM" id="Phobius"/>
    </source>
</evidence>
<sequence>MNDAGPQSALREWRGHIRQPATLVALGAVALILALVGPYGTSDLLAPLPRAGYWALIVFATYGSGSLVVTLLRAVLPPTLLALRMALAGLAAGLAVAGVVLALNAVTLGFVPAPTDLPGFVLNVAGVAMVVTLAISYIMRQQTSAAPAPPVPPAILQRVPLEKRGALLALSVEDHYVRVHTAKGTDMVLMRLSDAMKETGDLPGAQVHRSHWVAFSAVRAARRDGDRAILTLTSGVEIPVSRANLPKVKEAGLLPR</sequence>
<dbReference type="Proteomes" id="UP000182045">
    <property type="component" value="Unassembled WGS sequence"/>
</dbReference>
<feature type="transmembrane region" description="Helical" evidence="1">
    <location>
        <begin position="21"/>
        <end position="41"/>
    </location>
</feature>
<dbReference type="STRING" id="1666912.Ga0058931_0991"/>
<feature type="transmembrane region" description="Helical" evidence="1">
    <location>
        <begin position="117"/>
        <end position="139"/>
    </location>
</feature>
<comment type="caution">
    <text evidence="4">The sequence shown here is derived from an EMBL/GenBank/DDBJ whole genome shotgun (WGS) entry which is preliminary data.</text>
</comment>
<gene>
    <name evidence="3" type="ORF">Ga0058931_0991</name>
    <name evidence="4" type="ORF">HLUCCA05_09630</name>
</gene>
<protein>
    <submittedName>
        <fullName evidence="4">LytTR family transcriptional regulator</fullName>
    </submittedName>
    <submittedName>
        <fullName evidence="3">Transcriptional regulator, LytTR family</fullName>
    </submittedName>
</protein>
<evidence type="ECO:0000313" key="6">
    <source>
        <dbReference type="Proteomes" id="UP000182045"/>
    </source>
</evidence>
<keyword evidence="1" id="KW-0812">Transmembrane</keyword>
<dbReference type="PATRIC" id="fig|1666912.4.peg.2107"/>
<dbReference type="Pfam" id="PF04397">
    <property type="entry name" value="LytTR"/>
    <property type="match status" value="1"/>
</dbReference>
<dbReference type="EMBL" id="LJSG01000011">
    <property type="protein sequence ID" value="KPP92644.1"/>
    <property type="molecule type" value="Genomic_DNA"/>
</dbReference>
<dbReference type="AlphaFoldDB" id="A0A0P7WF44"/>
<keyword evidence="6" id="KW-1185">Reference proteome</keyword>
<feature type="transmembrane region" description="Helical" evidence="1">
    <location>
        <begin position="53"/>
        <end position="75"/>
    </location>
</feature>